<comment type="caution">
    <text evidence="2">The sequence shown here is derived from an EMBL/GenBank/DDBJ whole genome shotgun (WGS) entry which is preliminary data.</text>
</comment>
<evidence type="ECO:0000256" key="1">
    <source>
        <dbReference type="SAM" id="MobiDB-lite"/>
    </source>
</evidence>
<accession>A0A9D2KPP0</accession>
<dbReference type="EMBL" id="DWZD01000035">
    <property type="protein sequence ID" value="HJA78972.1"/>
    <property type="molecule type" value="Genomic_DNA"/>
</dbReference>
<dbReference type="Pfam" id="PF05258">
    <property type="entry name" value="DciA"/>
    <property type="match status" value="1"/>
</dbReference>
<reference evidence="2" key="1">
    <citation type="journal article" date="2021" name="PeerJ">
        <title>Extensive microbial diversity within the chicken gut microbiome revealed by metagenomics and culture.</title>
        <authorList>
            <person name="Gilroy R."/>
            <person name="Ravi A."/>
            <person name="Getino M."/>
            <person name="Pursley I."/>
            <person name="Horton D.L."/>
            <person name="Alikhan N.F."/>
            <person name="Baker D."/>
            <person name="Gharbi K."/>
            <person name="Hall N."/>
            <person name="Watson M."/>
            <person name="Adriaenssens E.M."/>
            <person name="Foster-Nyarko E."/>
            <person name="Jarju S."/>
            <person name="Secka A."/>
            <person name="Antonio M."/>
            <person name="Oren A."/>
            <person name="Chaudhuri R.R."/>
            <person name="La Ragione R."/>
            <person name="Hildebrand F."/>
            <person name="Pallen M.J."/>
        </authorList>
    </citation>
    <scope>NUCLEOTIDE SEQUENCE</scope>
    <source>
        <strain evidence="2">5032</strain>
    </source>
</reference>
<protein>
    <submittedName>
        <fullName evidence="2">DUF721 domain-containing protein</fullName>
    </submittedName>
</protein>
<gene>
    <name evidence="2" type="ORF">H9784_05290</name>
</gene>
<sequence length="211" mass="23127">MDSAVPAAHAREKADQSAANLPETDETRGRGRAFTARWRPRALRRRPDGSRAEQPDFAPRGVGELLPGVLTALGGDAARLRLVQLWRHWEMVLGPELAPLARPLGHHGDCLLIGAEDAMLMQELHLQSGEILERVNAFMEGPFFACVKVSLGFRRTELDTIAPPPAPPPQPLERPRLTGEALAHMRPDSPVARCYARYVGLARAGQEQDSA</sequence>
<proteinExistence type="predicted"/>
<dbReference type="InterPro" id="IPR007922">
    <property type="entry name" value="DciA-like"/>
</dbReference>
<name>A0A9D2KPP0_9BACT</name>
<feature type="compositionally biased region" description="Basic and acidic residues" evidence="1">
    <location>
        <begin position="45"/>
        <end position="54"/>
    </location>
</feature>
<evidence type="ECO:0000313" key="2">
    <source>
        <dbReference type="EMBL" id="HJA78972.1"/>
    </source>
</evidence>
<dbReference type="Proteomes" id="UP000823821">
    <property type="component" value="Unassembled WGS sequence"/>
</dbReference>
<reference evidence="2" key="2">
    <citation type="submission" date="2021-04" db="EMBL/GenBank/DDBJ databases">
        <authorList>
            <person name="Gilroy R."/>
        </authorList>
    </citation>
    <scope>NUCLEOTIDE SEQUENCE</scope>
    <source>
        <strain evidence="2">5032</strain>
    </source>
</reference>
<evidence type="ECO:0000313" key="3">
    <source>
        <dbReference type="Proteomes" id="UP000823821"/>
    </source>
</evidence>
<dbReference type="AlphaFoldDB" id="A0A9D2KPP0"/>
<feature type="region of interest" description="Disordered" evidence="1">
    <location>
        <begin position="1"/>
        <end position="59"/>
    </location>
</feature>
<organism evidence="2 3">
    <name type="scientific">Candidatus Desulfovibrio intestinavium</name>
    <dbReference type="NCBI Taxonomy" id="2838534"/>
    <lineage>
        <taxon>Bacteria</taxon>
        <taxon>Pseudomonadati</taxon>
        <taxon>Thermodesulfobacteriota</taxon>
        <taxon>Desulfovibrionia</taxon>
        <taxon>Desulfovibrionales</taxon>
        <taxon>Desulfovibrionaceae</taxon>
        <taxon>Desulfovibrio</taxon>
    </lineage>
</organism>
<feature type="region of interest" description="Disordered" evidence="1">
    <location>
        <begin position="160"/>
        <end position="180"/>
    </location>
</feature>
<feature type="compositionally biased region" description="Pro residues" evidence="1">
    <location>
        <begin position="162"/>
        <end position="172"/>
    </location>
</feature>